<dbReference type="EMBL" id="SOGQ01000048">
    <property type="protein sequence ID" value="TFC98956.1"/>
    <property type="molecule type" value="Genomic_DNA"/>
</dbReference>
<protein>
    <submittedName>
        <fullName evidence="1">Uncharacterized protein</fullName>
    </submittedName>
</protein>
<comment type="caution">
    <text evidence="1">The sequence shown here is derived from an EMBL/GenBank/DDBJ whole genome shotgun (WGS) entry which is preliminary data.</text>
</comment>
<evidence type="ECO:0000313" key="2">
    <source>
        <dbReference type="Proteomes" id="UP000297853"/>
    </source>
</evidence>
<reference evidence="1 2" key="1">
    <citation type="submission" date="2019-03" db="EMBL/GenBank/DDBJ databases">
        <title>Genomics of glacier-inhabiting Cryobacterium strains.</title>
        <authorList>
            <person name="Liu Q."/>
            <person name="Xin Y.-H."/>
        </authorList>
    </citation>
    <scope>NUCLEOTIDE SEQUENCE [LARGE SCALE GENOMIC DNA]</scope>
    <source>
        <strain evidence="1 2">TMT1-23-1</strain>
    </source>
</reference>
<sequence length="70" mass="8072">MSAIRERMARRSTVRHAAALRESLRQFRETNQPGRLPGRAREILALLDDFTIELGAYSRALDTPNEERPH</sequence>
<gene>
    <name evidence="1" type="ORF">E3T28_09345</name>
</gene>
<organism evidence="1 2">
    <name type="scientific">Cryobacterium sinapicolor</name>
    <dbReference type="NCBI Taxonomy" id="1259236"/>
    <lineage>
        <taxon>Bacteria</taxon>
        <taxon>Bacillati</taxon>
        <taxon>Actinomycetota</taxon>
        <taxon>Actinomycetes</taxon>
        <taxon>Micrococcales</taxon>
        <taxon>Microbacteriaceae</taxon>
        <taxon>Cryobacterium</taxon>
    </lineage>
</organism>
<accession>A0ABY2J5F9</accession>
<dbReference type="RefSeq" id="WP_134430111.1">
    <property type="nucleotide sequence ID" value="NZ_SOGQ01000048.1"/>
</dbReference>
<keyword evidence="2" id="KW-1185">Reference proteome</keyword>
<proteinExistence type="predicted"/>
<name>A0ABY2J5F9_9MICO</name>
<evidence type="ECO:0000313" key="1">
    <source>
        <dbReference type="EMBL" id="TFC98956.1"/>
    </source>
</evidence>
<dbReference type="Proteomes" id="UP000297853">
    <property type="component" value="Unassembled WGS sequence"/>
</dbReference>